<name>A0A2G9NXD4_AQUCT</name>
<feature type="transmembrane region" description="Helical" evidence="1">
    <location>
        <begin position="125"/>
        <end position="149"/>
    </location>
</feature>
<evidence type="ECO:0000313" key="3">
    <source>
        <dbReference type="Proteomes" id="UP000228934"/>
    </source>
</evidence>
<keyword evidence="3" id="KW-1185">Reference proteome</keyword>
<sequence length="152" mass="18032">MRGTEGSSLKKAGYLARKKTMHCKTSKLLKVQKHLYTYVKKKICPEFCFKMLFSMLMREAVHKLLNFVCLVIVGYENILNKLSYFIVNNWKLEYSFCPLCFIHAAFKLFFFKWQTKEANVDPSPVNLLVFMDTAAYSVWFLFYLFYFFVKTA</sequence>
<proteinExistence type="predicted"/>
<evidence type="ECO:0000313" key="2">
    <source>
        <dbReference type="EMBL" id="PIN95713.1"/>
    </source>
</evidence>
<feature type="non-terminal residue" evidence="2">
    <location>
        <position position="152"/>
    </location>
</feature>
<dbReference type="AlphaFoldDB" id="A0A2G9NXD4"/>
<dbReference type="EMBL" id="KV923940">
    <property type="protein sequence ID" value="PIN95713.1"/>
    <property type="molecule type" value="Genomic_DNA"/>
</dbReference>
<organism evidence="2 3">
    <name type="scientific">Aquarana catesbeiana</name>
    <name type="common">American bullfrog</name>
    <name type="synonym">Rana catesbeiana</name>
    <dbReference type="NCBI Taxonomy" id="8400"/>
    <lineage>
        <taxon>Eukaryota</taxon>
        <taxon>Metazoa</taxon>
        <taxon>Chordata</taxon>
        <taxon>Craniata</taxon>
        <taxon>Vertebrata</taxon>
        <taxon>Euteleostomi</taxon>
        <taxon>Amphibia</taxon>
        <taxon>Batrachia</taxon>
        <taxon>Anura</taxon>
        <taxon>Neobatrachia</taxon>
        <taxon>Ranoidea</taxon>
        <taxon>Ranidae</taxon>
        <taxon>Aquarana</taxon>
    </lineage>
</organism>
<dbReference type="Proteomes" id="UP000228934">
    <property type="component" value="Unassembled WGS sequence"/>
</dbReference>
<keyword evidence="1" id="KW-1133">Transmembrane helix</keyword>
<keyword evidence="1" id="KW-0472">Membrane</keyword>
<gene>
    <name evidence="2" type="ORF">AB205_0114820</name>
</gene>
<reference evidence="3" key="1">
    <citation type="journal article" date="2017" name="Nat. Commun.">
        <title>The North American bullfrog draft genome provides insight into hormonal regulation of long noncoding RNA.</title>
        <authorList>
            <person name="Hammond S.A."/>
            <person name="Warren R.L."/>
            <person name="Vandervalk B.P."/>
            <person name="Kucuk E."/>
            <person name="Khan H."/>
            <person name="Gibb E.A."/>
            <person name="Pandoh P."/>
            <person name="Kirk H."/>
            <person name="Zhao Y."/>
            <person name="Jones M."/>
            <person name="Mungall A.J."/>
            <person name="Coope R."/>
            <person name="Pleasance S."/>
            <person name="Moore R.A."/>
            <person name="Holt R.A."/>
            <person name="Round J.M."/>
            <person name="Ohora S."/>
            <person name="Walle B.V."/>
            <person name="Veldhoen N."/>
            <person name="Helbing C.C."/>
            <person name="Birol I."/>
        </authorList>
    </citation>
    <scope>NUCLEOTIDE SEQUENCE [LARGE SCALE GENOMIC DNA]</scope>
</reference>
<accession>A0A2G9NXD4</accession>
<feature type="transmembrane region" description="Helical" evidence="1">
    <location>
        <begin position="64"/>
        <end position="86"/>
    </location>
</feature>
<keyword evidence="1" id="KW-0812">Transmembrane</keyword>
<protein>
    <submittedName>
        <fullName evidence="2">Uncharacterized protein</fullName>
    </submittedName>
</protein>
<evidence type="ECO:0000256" key="1">
    <source>
        <dbReference type="SAM" id="Phobius"/>
    </source>
</evidence>